<evidence type="ECO:0000313" key="2">
    <source>
        <dbReference type="Proteomes" id="UP001157006"/>
    </source>
</evidence>
<protein>
    <submittedName>
        <fullName evidence="1">Uncharacterized protein</fullName>
    </submittedName>
</protein>
<name>A0AAV1A717_VICFA</name>
<sequence>MSPIEETEVKRPIKDEFADEHILAVIGVPWFADYANYIVGGSLRRRSLMNGVLSRATKEDLRKIERGYTQKKGCCASVQPSKNIPLNTWLLPNTRRIQPFPKLRLLQILSISSLQILRANPFSQPQIAGEINNLASTISKSQFTILSLTMIISLNTSSLIQFSALLAYDSNSNSHTFIDSIITSKEDICYQKGLKKRYLPAMIPIPFQHRCKDKNSNGKLFTCFPFFSSELLYRRFLLLSKISVMP</sequence>
<dbReference type="EMBL" id="OX451738">
    <property type="protein sequence ID" value="CAI8606389.1"/>
    <property type="molecule type" value="Genomic_DNA"/>
</dbReference>
<dbReference type="AlphaFoldDB" id="A0AAV1A717"/>
<dbReference type="Proteomes" id="UP001157006">
    <property type="component" value="Chromosome 3"/>
</dbReference>
<reference evidence="1 2" key="1">
    <citation type="submission" date="2023-01" db="EMBL/GenBank/DDBJ databases">
        <authorList>
            <person name="Kreplak J."/>
        </authorList>
    </citation>
    <scope>NUCLEOTIDE SEQUENCE [LARGE SCALE GENOMIC DNA]</scope>
</reference>
<accession>A0AAV1A717</accession>
<gene>
    <name evidence="1" type="ORF">VFH_III228160</name>
</gene>
<proteinExistence type="predicted"/>
<keyword evidence="2" id="KW-1185">Reference proteome</keyword>
<organism evidence="1 2">
    <name type="scientific">Vicia faba</name>
    <name type="common">Broad bean</name>
    <name type="synonym">Faba vulgaris</name>
    <dbReference type="NCBI Taxonomy" id="3906"/>
    <lineage>
        <taxon>Eukaryota</taxon>
        <taxon>Viridiplantae</taxon>
        <taxon>Streptophyta</taxon>
        <taxon>Embryophyta</taxon>
        <taxon>Tracheophyta</taxon>
        <taxon>Spermatophyta</taxon>
        <taxon>Magnoliopsida</taxon>
        <taxon>eudicotyledons</taxon>
        <taxon>Gunneridae</taxon>
        <taxon>Pentapetalae</taxon>
        <taxon>rosids</taxon>
        <taxon>fabids</taxon>
        <taxon>Fabales</taxon>
        <taxon>Fabaceae</taxon>
        <taxon>Papilionoideae</taxon>
        <taxon>50 kb inversion clade</taxon>
        <taxon>NPAAA clade</taxon>
        <taxon>Hologalegina</taxon>
        <taxon>IRL clade</taxon>
        <taxon>Fabeae</taxon>
        <taxon>Vicia</taxon>
    </lineage>
</organism>
<evidence type="ECO:0000313" key="1">
    <source>
        <dbReference type="EMBL" id="CAI8606389.1"/>
    </source>
</evidence>